<evidence type="ECO:0000313" key="5">
    <source>
        <dbReference type="EMBL" id="PXX80725.1"/>
    </source>
</evidence>
<dbReference type="OrthoDB" id="9790967at2"/>
<dbReference type="InterPro" id="IPR032259">
    <property type="entry name" value="HIBYL-CoA-H"/>
</dbReference>
<dbReference type="NCBIfam" id="NF004127">
    <property type="entry name" value="PRK05617.1"/>
    <property type="match status" value="1"/>
</dbReference>
<evidence type="ECO:0000256" key="2">
    <source>
        <dbReference type="ARBA" id="ARBA00011915"/>
    </source>
</evidence>
<dbReference type="CDD" id="cd06558">
    <property type="entry name" value="crotonase-like"/>
    <property type="match status" value="1"/>
</dbReference>
<protein>
    <recommendedName>
        <fullName evidence="2">3-hydroxyisobutyryl-CoA hydrolase</fullName>
        <ecNumber evidence="2">3.1.2.4</ecNumber>
    </recommendedName>
</protein>
<dbReference type="GO" id="GO:0005829">
    <property type="term" value="C:cytosol"/>
    <property type="evidence" value="ECO:0007669"/>
    <property type="project" value="TreeGrafter"/>
</dbReference>
<accession>A0A318KY99</accession>
<dbReference type="RefSeq" id="WP_110389765.1">
    <property type="nucleotide sequence ID" value="NZ_QJKI01000003.1"/>
</dbReference>
<dbReference type="Pfam" id="PF16113">
    <property type="entry name" value="ECH_2"/>
    <property type="match status" value="1"/>
</dbReference>
<comment type="catalytic activity">
    <reaction evidence="1">
        <text>3-hydroxy-2-methylpropanoyl-CoA + H2O = 3-hydroxy-2-methylpropanoate + CoA + H(+)</text>
        <dbReference type="Rhea" id="RHEA:20888"/>
        <dbReference type="ChEBI" id="CHEBI:11805"/>
        <dbReference type="ChEBI" id="CHEBI:15377"/>
        <dbReference type="ChEBI" id="CHEBI:15378"/>
        <dbReference type="ChEBI" id="CHEBI:57287"/>
        <dbReference type="ChEBI" id="CHEBI:57340"/>
        <dbReference type="EC" id="3.1.2.4"/>
    </reaction>
</comment>
<dbReference type="EMBL" id="QJKI01000003">
    <property type="protein sequence ID" value="PXX80725.1"/>
    <property type="molecule type" value="Genomic_DNA"/>
</dbReference>
<evidence type="ECO:0000313" key="6">
    <source>
        <dbReference type="Proteomes" id="UP000247555"/>
    </source>
</evidence>
<organism evidence="5 6">
    <name type="scientific">Rivihabitans pingtungensis</name>
    <dbReference type="NCBI Taxonomy" id="1054498"/>
    <lineage>
        <taxon>Bacteria</taxon>
        <taxon>Pseudomonadati</taxon>
        <taxon>Pseudomonadota</taxon>
        <taxon>Betaproteobacteria</taxon>
        <taxon>Neisseriales</taxon>
        <taxon>Aquaspirillaceae</taxon>
        <taxon>Rivihabitans</taxon>
    </lineage>
</organism>
<dbReference type="PANTHER" id="PTHR43176:SF3">
    <property type="entry name" value="3-HYDROXYISOBUTYRYL-COA HYDROLASE, MITOCHONDRIAL"/>
    <property type="match status" value="1"/>
</dbReference>
<reference evidence="5 6" key="1">
    <citation type="submission" date="2018-05" db="EMBL/GenBank/DDBJ databases">
        <title>Genomic Encyclopedia of Type Strains, Phase IV (KMG-IV): sequencing the most valuable type-strain genomes for metagenomic binning, comparative biology and taxonomic classification.</title>
        <authorList>
            <person name="Goeker M."/>
        </authorList>
    </citation>
    <scope>NUCLEOTIDE SEQUENCE [LARGE SCALE GENOMIC DNA]</scope>
    <source>
        <strain evidence="5 6">DSM 29661</strain>
    </source>
</reference>
<dbReference type="GO" id="GO:0016853">
    <property type="term" value="F:isomerase activity"/>
    <property type="evidence" value="ECO:0007669"/>
    <property type="project" value="UniProtKB-KW"/>
</dbReference>
<dbReference type="GO" id="GO:0006574">
    <property type="term" value="P:L-valine catabolic process"/>
    <property type="evidence" value="ECO:0007669"/>
    <property type="project" value="TreeGrafter"/>
</dbReference>
<dbReference type="GO" id="GO:0003860">
    <property type="term" value="F:3-hydroxyisobutyryl-CoA hydrolase activity"/>
    <property type="evidence" value="ECO:0007669"/>
    <property type="project" value="UniProtKB-EC"/>
</dbReference>
<gene>
    <name evidence="5" type="ORF">DFR34_10366</name>
</gene>
<dbReference type="SUPFAM" id="SSF52096">
    <property type="entry name" value="ClpP/crotonase"/>
    <property type="match status" value="1"/>
</dbReference>
<comment type="caution">
    <text evidence="5">The sequence shown here is derived from an EMBL/GenBank/DDBJ whole genome shotgun (WGS) entry which is preliminary data.</text>
</comment>
<feature type="domain" description="Enoyl-CoA hydratase/isomerase" evidence="4">
    <location>
        <begin position="25"/>
        <end position="365"/>
    </location>
</feature>
<keyword evidence="6" id="KW-1185">Reference proteome</keyword>
<dbReference type="AlphaFoldDB" id="A0A318KY99"/>
<name>A0A318KY99_9NEIS</name>
<evidence type="ECO:0000256" key="3">
    <source>
        <dbReference type="ARBA" id="ARBA00022801"/>
    </source>
</evidence>
<keyword evidence="5" id="KW-0413">Isomerase</keyword>
<dbReference type="Proteomes" id="UP000247555">
    <property type="component" value="Unassembled WGS sequence"/>
</dbReference>
<dbReference type="InterPro" id="IPR029045">
    <property type="entry name" value="ClpP/crotonase-like_dom_sf"/>
</dbReference>
<dbReference type="PANTHER" id="PTHR43176">
    <property type="entry name" value="3-HYDROXYISOBUTYRYL-COA HYDROLASE-RELATED"/>
    <property type="match status" value="1"/>
</dbReference>
<keyword evidence="3" id="KW-0378">Hydrolase</keyword>
<dbReference type="Gene3D" id="3.90.226.10">
    <property type="entry name" value="2-enoyl-CoA Hydratase, Chain A, domain 1"/>
    <property type="match status" value="1"/>
</dbReference>
<sequence>MTVEHQDSACVIFTEHATPSGMKIGYATLNAEKSLNALSLEMIRLLDARLRQWADDPQLACVVLQGAGEKAFCAGGDVRKLREAILAHEGPAAIPFASEYFAEEYRLDYRIHTYAKPILLWGSGIVMGGGLGLMAGASHRVVTETSRIAMPEITIGLYPDVGGSWFLPRMPGRLGLFLALTGAPLNAHDAQAVNLADWFVRSEDKLAIFAGLANIDWQADPAHNHGLLSKLLRGFAQHAASHLPASQVRAHFDAIQHVTDGDSLAEVCEQITRHASDDAWMQRAAKSLAVGSPTSAALSWEIWRRSRLLGLADVFRMEWTLSVQCCAHPDFREGVRALLVDKDNAPRWTPATLAEVSREWIDGHFVVPADTVHPLADL</sequence>
<dbReference type="EC" id="3.1.2.4" evidence="2"/>
<dbReference type="InterPro" id="IPR045004">
    <property type="entry name" value="ECH_dom"/>
</dbReference>
<evidence type="ECO:0000256" key="1">
    <source>
        <dbReference type="ARBA" id="ARBA00001709"/>
    </source>
</evidence>
<evidence type="ECO:0000259" key="4">
    <source>
        <dbReference type="Pfam" id="PF16113"/>
    </source>
</evidence>
<proteinExistence type="predicted"/>